<dbReference type="Pfam" id="PF01943">
    <property type="entry name" value="Polysacc_synt"/>
    <property type="match status" value="1"/>
</dbReference>
<keyword evidence="3 6" id="KW-0812">Transmembrane</keyword>
<gene>
    <name evidence="7" type="ORF">GCM10007923_20800</name>
</gene>
<evidence type="ECO:0000256" key="6">
    <source>
        <dbReference type="SAM" id="Phobius"/>
    </source>
</evidence>
<evidence type="ECO:0000313" key="7">
    <source>
        <dbReference type="EMBL" id="GLR50872.1"/>
    </source>
</evidence>
<evidence type="ECO:0000256" key="5">
    <source>
        <dbReference type="ARBA" id="ARBA00023136"/>
    </source>
</evidence>
<evidence type="ECO:0000256" key="2">
    <source>
        <dbReference type="ARBA" id="ARBA00022475"/>
    </source>
</evidence>
<keyword evidence="4 6" id="KW-1133">Transmembrane helix</keyword>
<evidence type="ECO:0000256" key="1">
    <source>
        <dbReference type="ARBA" id="ARBA00004651"/>
    </source>
</evidence>
<feature type="transmembrane region" description="Helical" evidence="6">
    <location>
        <begin position="90"/>
        <end position="116"/>
    </location>
</feature>
<feature type="transmembrane region" description="Helical" evidence="6">
    <location>
        <begin position="368"/>
        <end position="387"/>
    </location>
</feature>
<feature type="transmembrane region" description="Helical" evidence="6">
    <location>
        <begin position="50"/>
        <end position="69"/>
    </location>
</feature>
<protein>
    <recommendedName>
        <fullName evidence="9">O-antigen/teichoic acid export membrane protein</fullName>
    </recommendedName>
</protein>
<evidence type="ECO:0000313" key="8">
    <source>
        <dbReference type="Proteomes" id="UP001156702"/>
    </source>
</evidence>
<dbReference type="PANTHER" id="PTHR30250">
    <property type="entry name" value="PST FAMILY PREDICTED COLANIC ACID TRANSPORTER"/>
    <property type="match status" value="1"/>
</dbReference>
<feature type="transmembrane region" description="Helical" evidence="6">
    <location>
        <begin position="299"/>
        <end position="323"/>
    </location>
</feature>
<organism evidence="7 8">
    <name type="scientific">Shinella yambaruensis</name>
    <dbReference type="NCBI Taxonomy" id="415996"/>
    <lineage>
        <taxon>Bacteria</taxon>
        <taxon>Pseudomonadati</taxon>
        <taxon>Pseudomonadota</taxon>
        <taxon>Alphaproteobacteria</taxon>
        <taxon>Hyphomicrobiales</taxon>
        <taxon>Rhizobiaceae</taxon>
        <taxon>Shinella</taxon>
    </lineage>
</organism>
<evidence type="ECO:0000256" key="3">
    <source>
        <dbReference type="ARBA" id="ARBA00022692"/>
    </source>
</evidence>
<proteinExistence type="predicted"/>
<reference evidence="8" key="1">
    <citation type="journal article" date="2019" name="Int. J. Syst. Evol. Microbiol.">
        <title>The Global Catalogue of Microorganisms (GCM) 10K type strain sequencing project: providing services to taxonomists for standard genome sequencing and annotation.</title>
        <authorList>
            <consortium name="The Broad Institute Genomics Platform"/>
            <consortium name="The Broad Institute Genome Sequencing Center for Infectious Disease"/>
            <person name="Wu L."/>
            <person name="Ma J."/>
        </authorList>
    </citation>
    <scope>NUCLEOTIDE SEQUENCE [LARGE SCALE GENOMIC DNA]</scope>
    <source>
        <strain evidence="8">NBRC 102122</strain>
    </source>
</reference>
<keyword evidence="5 6" id="KW-0472">Membrane</keyword>
<sequence>MKRIVALADKVRGSLLARNTIVYTFNFGMQLVIQFGYFMLLSRYLGSSEYGVFVALSSINGIGVLLVGLGSDHVMIQRVAVDPASFSRSLGHSVAMSALTVPIIAVLAAVIGHYLVGDHVHVASLLAFVVAHLVFGRIVAVCASAFMAFDRAKLQLLVNVGLAVLRALFLVAAILYQKDLTLDDWAWWYLAASALGALVAMVLVAVVCGLPSPGVIRADISLGLQYCLEFVAIGSVADIDKPAVAQTLGPDIAGQYAAGFKIVDAASAPIRALLYATYTRHFRNASASATESVRFGLRLVPFSLVISVPIAIFLYFVADYIPYLIGHDFDGTPEIIQLLALYPLLMGLSGIGADILRAVGKQKLRITLLILTALIMVPAIMAGASLGGLLGAGLARLAVQVSLVGATWMFLAKDRTV</sequence>
<dbReference type="PANTHER" id="PTHR30250:SF11">
    <property type="entry name" value="O-ANTIGEN TRANSPORTER-RELATED"/>
    <property type="match status" value="1"/>
</dbReference>
<keyword evidence="2" id="KW-1003">Cell membrane</keyword>
<feature type="transmembrane region" description="Helical" evidence="6">
    <location>
        <begin position="335"/>
        <end position="356"/>
    </location>
</feature>
<dbReference type="InterPro" id="IPR002797">
    <property type="entry name" value="Polysacc_synth"/>
</dbReference>
<dbReference type="RefSeq" id="WP_244766077.1">
    <property type="nucleotide sequence ID" value="NZ_BSOP01000017.1"/>
</dbReference>
<feature type="transmembrane region" description="Helical" evidence="6">
    <location>
        <begin position="21"/>
        <end position="44"/>
    </location>
</feature>
<comment type="caution">
    <text evidence="7">The sequence shown here is derived from an EMBL/GenBank/DDBJ whole genome shotgun (WGS) entry which is preliminary data.</text>
</comment>
<feature type="transmembrane region" description="Helical" evidence="6">
    <location>
        <begin position="188"/>
        <end position="210"/>
    </location>
</feature>
<dbReference type="EMBL" id="BSOP01000017">
    <property type="protein sequence ID" value="GLR50872.1"/>
    <property type="molecule type" value="Genomic_DNA"/>
</dbReference>
<feature type="transmembrane region" description="Helical" evidence="6">
    <location>
        <begin position="393"/>
        <end position="411"/>
    </location>
</feature>
<feature type="transmembrane region" description="Helical" evidence="6">
    <location>
        <begin position="156"/>
        <end position="176"/>
    </location>
</feature>
<evidence type="ECO:0000256" key="4">
    <source>
        <dbReference type="ARBA" id="ARBA00022989"/>
    </source>
</evidence>
<evidence type="ECO:0008006" key="9">
    <source>
        <dbReference type="Google" id="ProtNLM"/>
    </source>
</evidence>
<keyword evidence="8" id="KW-1185">Reference proteome</keyword>
<dbReference type="InterPro" id="IPR050833">
    <property type="entry name" value="Poly_Biosynth_Transport"/>
</dbReference>
<accession>A0ABQ5ZJP6</accession>
<dbReference type="Proteomes" id="UP001156702">
    <property type="component" value="Unassembled WGS sequence"/>
</dbReference>
<name>A0ABQ5ZJP6_9HYPH</name>
<feature type="transmembrane region" description="Helical" evidence="6">
    <location>
        <begin position="122"/>
        <end position="149"/>
    </location>
</feature>
<comment type="subcellular location">
    <subcellularLocation>
        <location evidence="1">Cell membrane</location>
        <topology evidence="1">Multi-pass membrane protein</topology>
    </subcellularLocation>
</comment>